<dbReference type="PANTHER" id="PTHR39535:SF2">
    <property type="entry name" value="HTTM DOMAIN-CONTAINING PROTEIN"/>
    <property type="match status" value="1"/>
</dbReference>
<gene>
    <name evidence="7" type="ORF">SAMN04489743_3819</name>
</gene>
<dbReference type="InterPro" id="IPR052964">
    <property type="entry name" value="Sporulation_signal_mat"/>
</dbReference>
<organism evidence="7 8">
    <name type="scientific">Pseudarthrobacter equi</name>
    <dbReference type="NCBI Taxonomy" id="728066"/>
    <lineage>
        <taxon>Bacteria</taxon>
        <taxon>Bacillati</taxon>
        <taxon>Actinomycetota</taxon>
        <taxon>Actinomycetes</taxon>
        <taxon>Micrococcales</taxon>
        <taxon>Micrococcaceae</taxon>
        <taxon>Pseudarthrobacter</taxon>
    </lineage>
</organism>
<evidence type="ECO:0000256" key="3">
    <source>
        <dbReference type="ARBA" id="ARBA00022989"/>
    </source>
</evidence>
<feature type="transmembrane region" description="Helical" evidence="5">
    <location>
        <begin position="54"/>
        <end position="75"/>
    </location>
</feature>
<keyword evidence="3 5" id="KW-1133">Transmembrane helix</keyword>
<evidence type="ECO:0000259" key="6">
    <source>
        <dbReference type="SMART" id="SM00752"/>
    </source>
</evidence>
<dbReference type="AlphaFoldDB" id="A0A1H2BMR1"/>
<dbReference type="GO" id="GO:0012505">
    <property type="term" value="C:endomembrane system"/>
    <property type="evidence" value="ECO:0007669"/>
    <property type="project" value="UniProtKB-SubCell"/>
</dbReference>
<name>A0A1H2BMR1_9MICC</name>
<evidence type="ECO:0000256" key="2">
    <source>
        <dbReference type="ARBA" id="ARBA00022692"/>
    </source>
</evidence>
<feature type="domain" description="HTTM-like" evidence="6">
    <location>
        <begin position="1"/>
        <end position="261"/>
    </location>
</feature>
<feature type="transmembrane region" description="Helical" evidence="5">
    <location>
        <begin position="253"/>
        <end position="274"/>
    </location>
</feature>
<sequence>MRSLLAFASFLTLLTTPSTSLFQPLWGLGMQPVCVGVNSLNWFCLFGTEPWSKLLACAVLVIVMSGYVPQVTAFLHYWISFSLFNGIAVPDGGDQITAVLTLLLIPLCITDPRLNHWSPAKEVPDRSKWRRGWALAAVLGIKVQMSVLYLQSCIEKTSQTEWATGNNLYYTASGVFGFSDPVRDLLGPLLENAFGVSLLTWSVLVLEFALAITLLTPPQWRPYLFLLAALFHAGIAIFMGLWSFAIAMVAADLLLTLPLTANAFAPGVALRPFLNRQQAQGHTEQVSVGSP</sequence>
<evidence type="ECO:0000256" key="5">
    <source>
        <dbReference type="SAM" id="Phobius"/>
    </source>
</evidence>
<keyword evidence="2 5" id="KW-0812">Transmembrane</keyword>
<feature type="transmembrane region" description="Helical" evidence="5">
    <location>
        <begin position="30"/>
        <end position="47"/>
    </location>
</feature>
<dbReference type="Proteomes" id="UP000198751">
    <property type="component" value="Chromosome I"/>
</dbReference>
<dbReference type="NCBIfam" id="TIGR04033">
    <property type="entry name" value="export_SdpB"/>
    <property type="match status" value="1"/>
</dbReference>
<accession>A0A1H2BMR1</accession>
<keyword evidence="8" id="KW-1185">Reference proteome</keyword>
<evidence type="ECO:0000313" key="8">
    <source>
        <dbReference type="Proteomes" id="UP000198751"/>
    </source>
</evidence>
<feature type="transmembrane region" description="Helical" evidence="5">
    <location>
        <begin position="193"/>
        <end position="216"/>
    </location>
</feature>
<keyword evidence="4 5" id="KW-0472">Membrane</keyword>
<evidence type="ECO:0000256" key="4">
    <source>
        <dbReference type="ARBA" id="ARBA00023136"/>
    </source>
</evidence>
<evidence type="ECO:0000313" key="7">
    <source>
        <dbReference type="EMBL" id="SDT59521.1"/>
    </source>
</evidence>
<dbReference type="OrthoDB" id="128729at2"/>
<reference evidence="8" key="1">
    <citation type="submission" date="2016-10" db="EMBL/GenBank/DDBJ databases">
        <authorList>
            <person name="Varghese N."/>
            <person name="Submissions S."/>
        </authorList>
    </citation>
    <scope>NUCLEOTIDE SEQUENCE [LARGE SCALE GENOMIC DNA]</scope>
    <source>
        <strain evidence="8">IMMIB L-1606</strain>
    </source>
</reference>
<dbReference type="EMBL" id="LT629779">
    <property type="protein sequence ID" value="SDT59521.1"/>
    <property type="molecule type" value="Genomic_DNA"/>
</dbReference>
<comment type="subcellular location">
    <subcellularLocation>
        <location evidence="1">Endomembrane system</location>
        <topology evidence="1">Multi-pass membrane protein</topology>
    </subcellularLocation>
</comment>
<dbReference type="SMART" id="SM00752">
    <property type="entry name" value="HTTM"/>
    <property type="match status" value="1"/>
</dbReference>
<dbReference type="InterPro" id="IPR023894">
    <property type="entry name" value="Sporulation_SdpB"/>
</dbReference>
<dbReference type="PANTHER" id="PTHR39535">
    <property type="entry name" value="SPORULATION-DELAYING PROTEIN SDPB"/>
    <property type="match status" value="1"/>
</dbReference>
<protein>
    <submittedName>
        <fullName evidence="7">Antimicrobial peptide system protein, SdpB family</fullName>
    </submittedName>
</protein>
<evidence type="ECO:0000256" key="1">
    <source>
        <dbReference type="ARBA" id="ARBA00004127"/>
    </source>
</evidence>
<proteinExistence type="predicted"/>
<dbReference type="InterPro" id="IPR011020">
    <property type="entry name" value="HTTM-like"/>
</dbReference>
<feature type="transmembrane region" description="Helical" evidence="5">
    <location>
        <begin position="223"/>
        <end position="247"/>
    </location>
</feature>